<comment type="caution">
    <text evidence="1">The sequence shown here is derived from an EMBL/GenBank/DDBJ whole genome shotgun (WGS) entry which is preliminary data.</text>
</comment>
<gene>
    <name evidence="1" type="ORF">J2X78_001877</name>
</gene>
<protein>
    <submittedName>
        <fullName evidence="1">Uncharacterized protein</fullName>
    </submittedName>
</protein>
<evidence type="ECO:0000313" key="1">
    <source>
        <dbReference type="EMBL" id="MDR6783325.1"/>
    </source>
</evidence>
<reference evidence="1" key="1">
    <citation type="submission" date="2023-07" db="EMBL/GenBank/DDBJ databases">
        <title>Sorghum-associated microbial communities from plants grown in Nebraska, USA.</title>
        <authorList>
            <person name="Schachtman D."/>
        </authorList>
    </citation>
    <scope>NUCLEOTIDE SEQUENCE</scope>
    <source>
        <strain evidence="1">2697</strain>
    </source>
</reference>
<name>A0ACC6KVC4_9SPHI</name>
<dbReference type="EMBL" id="JAVDTF010000001">
    <property type="protein sequence ID" value="MDR6783325.1"/>
    <property type="molecule type" value="Genomic_DNA"/>
</dbReference>
<accession>A0ACC6KVC4</accession>
<keyword evidence="2" id="KW-1185">Reference proteome</keyword>
<proteinExistence type="predicted"/>
<organism evidence="1 2">
    <name type="scientific">Pedobacter africanus</name>
    <dbReference type="NCBI Taxonomy" id="151894"/>
    <lineage>
        <taxon>Bacteria</taxon>
        <taxon>Pseudomonadati</taxon>
        <taxon>Bacteroidota</taxon>
        <taxon>Sphingobacteriia</taxon>
        <taxon>Sphingobacteriales</taxon>
        <taxon>Sphingobacteriaceae</taxon>
        <taxon>Pedobacter</taxon>
    </lineage>
</organism>
<sequence>MAKLIKGILGPIRGKLGPVVGSSWKGIAYLREHNKTKTVKTHRTAAQLANEQKFKFVQQWLVPFHPYLTVGFLKLAIRKTEINAAFSANFQIFTGVYPSIAIDYSRFIISKGDLPELKHPVIALAAPDTIEISWQQNTLYTASFDDQLMLVLYSPELKITDGFIGGVKRSALHYSFQFDQQLIGKELEVYLSITSTDRKRIADSVYMGRVLP</sequence>
<dbReference type="Proteomes" id="UP001246858">
    <property type="component" value="Unassembled WGS sequence"/>
</dbReference>
<evidence type="ECO:0000313" key="2">
    <source>
        <dbReference type="Proteomes" id="UP001246858"/>
    </source>
</evidence>